<gene>
    <name evidence="26" type="ORF">PMI13_03648</name>
</gene>
<keyword evidence="11" id="KW-0732">Signal</keyword>
<keyword evidence="10" id="KW-0964">Secreted</keyword>
<feature type="domain" description="Beta-mannosidase Ig-fold" evidence="23">
    <location>
        <begin position="762"/>
        <end position="825"/>
    </location>
</feature>
<evidence type="ECO:0000259" key="21">
    <source>
        <dbReference type="Pfam" id="PF00703"/>
    </source>
</evidence>
<evidence type="ECO:0000256" key="5">
    <source>
        <dbReference type="ARBA" id="ARBA00004740"/>
    </source>
</evidence>
<comment type="subunit">
    <text evidence="6">Monomer.</text>
</comment>
<dbReference type="Pfam" id="PF17753">
    <property type="entry name" value="Ig_mannosidase"/>
    <property type="match status" value="1"/>
</dbReference>
<dbReference type="InterPro" id="IPR041447">
    <property type="entry name" value="Mannosidase_ig"/>
</dbReference>
<dbReference type="GO" id="GO:0005975">
    <property type="term" value="P:carbohydrate metabolic process"/>
    <property type="evidence" value="ECO:0007669"/>
    <property type="project" value="InterPro"/>
</dbReference>
<evidence type="ECO:0000256" key="19">
    <source>
        <dbReference type="ARBA" id="ARBA00041069"/>
    </source>
</evidence>
<dbReference type="InterPro" id="IPR041625">
    <property type="entry name" value="Beta-mannosidase_Ig"/>
</dbReference>
<evidence type="ECO:0000256" key="10">
    <source>
        <dbReference type="ARBA" id="ARBA00022525"/>
    </source>
</evidence>
<reference evidence="26 27" key="1">
    <citation type="journal article" date="2012" name="J. Bacteriol.">
        <title>Twenty-one genome sequences from Pseudomonas species and 19 genome sequences from diverse bacteria isolated from the rhizosphere and endosphere of Populus deltoides.</title>
        <authorList>
            <person name="Brown S.D."/>
            <person name="Utturkar S.M."/>
            <person name="Klingeman D.M."/>
            <person name="Johnson C.M."/>
            <person name="Martin S.L."/>
            <person name="Land M.L."/>
            <person name="Lu T.Y."/>
            <person name="Schadt C.W."/>
            <person name="Doktycz M.J."/>
            <person name="Pelletier D.A."/>
        </authorList>
    </citation>
    <scope>NUCLEOTIDE SEQUENCE [LARGE SCALE GENOMIC DNA]</scope>
    <source>
        <strain evidence="26 27">CF314</strain>
    </source>
</reference>
<evidence type="ECO:0000256" key="8">
    <source>
        <dbReference type="ARBA" id="ARBA00012754"/>
    </source>
</evidence>
<protein>
    <recommendedName>
        <fullName evidence="9">Beta-mannosidase</fullName>
        <ecNumber evidence="8">3.2.1.25</ecNumber>
    </recommendedName>
    <alternativeName>
        <fullName evidence="19">Beta-mannosidase B</fullName>
    </alternativeName>
    <alternativeName>
        <fullName evidence="17">Lysosomal beta A mannosidase</fullName>
    </alternativeName>
    <alternativeName>
        <fullName evidence="20">Mannanase B</fullName>
    </alternativeName>
</protein>
<evidence type="ECO:0000256" key="17">
    <source>
        <dbReference type="ARBA" id="ARBA00032581"/>
    </source>
</evidence>
<dbReference type="InterPro" id="IPR036156">
    <property type="entry name" value="Beta-gal/glucu_dom_sf"/>
</dbReference>
<evidence type="ECO:0000256" key="18">
    <source>
        <dbReference type="ARBA" id="ARBA00038429"/>
    </source>
</evidence>
<dbReference type="GO" id="GO:0004567">
    <property type="term" value="F:beta-mannosidase activity"/>
    <property type="evidence" value="ECO:0007669"/>
    <property type="project" value="UniProtKB-EC"/>
</dbReference>
<dbReference type="PATRIC" id="fig|1144316.3.peg.3667"/>
<evidence type="ECO:0000256" key="6">
    <source>
        <dbReference type="ARBA" id="ARBA00011245"/>
    </source>
</evidence>
<dbReference type="InterPro" id="IPR013783">
    <property type="entry name" value="Ig-like_fold"/>
</dbReference>
<dbReference type="RefSeq" id="WP_007846318.1">
    <property type="nucleotide sequence ID" value="NZ_AKJY01000092.1"/>
</dbReference>
<dbReference type="Gene3D" id="2.60.40.10">
    <property type="entry name" value="Immunoglobulins"/>
    <property type="match status" value="3"/>
</dbReference>
<comment type="similarity">
    <text evidence="18">Belongs to the glycosyl hydrolase 2 family. Beta-mannosidase B subfamily.</text>
</comment>
<keyword evidence="14" id="KW-0325">Glycoprotein</keyword>
<dbReference type="Gene3D" id="3.20.20.80">
    <property type="entry name" value="Glycosidases"/>
    <property type="match status" value="1"/>
</dbReference>
<feature type="domain" description="Glycoside hydrolase family 2 immunoglobulin-like beta-sandwich" evidence="21">
    <location>
        <begin position="208"/>
        <end position="303"/>
    </location>
</feature>
<keyword evidence="15" id="KW-0458">Lysosome</keyword>
<keyword evidence="13" id="KW-1015">Disulfide bond</keyword>
<evidence type="ECO:0000259" key="25">
    <source>
        <dbReference type="Pfam" id="PF22666"/>
    </source>
</evidence>
<evidence type="ECO:0000256" key="4">
    <source>
        <dbReference type="ARBA" id="ARBA00004613"/>
    </source>
</evidence>
<dbReference type="Pfam" id="PF00703">
    <property type="entry name" value="Glyco_hydro_2"/>
    <property type="match status" value="1"/>
</dbReference>
<evidence type="ECO:0000256" key="7">
    <source>
        <dbReference type="ARBA" id="ARBA00011738"/>
    </source>
</evidence>
<evidence type="ECO:0000259" key="24">
    <source>
        <dbReference type="Pfam" id="PF17786"/>
    </source>
</evidence>
<evidence type="ECO:0000313" key="26">
    <source>
        <dbReference type="EMBL" id="EJL68495.1"/>
    </source>
</evidence>
<feature type="domain" description="Mannosidase Ig/CBM-like" evidence="24">
    <location>
        <begin position="666"/>
        <end position="756"/>
    </location>
</feature>
<evidence type="ECO:0000256" key="9">
    <source>
        <dbReference type="ARBA" id="ARBA00015707"/>
    </source>
</evidence>
<dbReference type="PANTHER" id="PTHR43730">
    <property type="entry name" value="BETA-MANNOSIDASE"/>
    <property type="match status" value="1"/>
</dbReference>
<comment type="caution">
    <text evidence="26">The sequence shown here is derived from an EMBL/GenBank/DDBJ whole genome shotgun (WGS) entry which is preliminary data.</text>
</comment>
<dbReference type="InterPro" id="IPR006103">
    <property type="entry name" value="Glyco_hydro_2_cat"/>
</dbReference>
<evidence type="ECO:0000256" key="14">
    <source>
        <dbReference type="ARBA" id="ARBA00023180"/>
    </source>
</evidence>
<comment type="pathway">
    <text evidence="5">Glycan metabolism; N-glycan degradation.</text>
</comment>
<feature type="domain" description="Glycoside hydrolase family 2 catalytic" evidence="22">
    <location>
        <begin position="320"/>
        <end position="435"/>
    </location>
</feature>
<evidence type="ECO:0000259" key="23">
    <source>
        <dbReference type="Pfam" id="PF17753"/>
    </source>
</evidence>
<dbReference type="InterPro" id="IPR006102">
    <property type="entry name" value="Ig-like_GH2"/>
</dbReference>
<evidence type="ECO:0000256" key="20">
    <source>
        <dbReference type="ARBA" id="ARBA00041614"/>
    </source>
</evidence>
<evidence type="ECO:0000259" key="22">
    <source>
        <dbReference type="Pfam" id="PF02836"/>
    </source>
</evidence>
<evidence type="ECO:0000256" key="12">
    <source>
        <dbReference type="ARBA" id="ARBA00022801"/>
    </source>
</evidence>
<dbReference type="Gene3D" id="2.60.120.260">
    <property type="entry name" value="Galactose-binding domain-like"/>
    <property type="match status" value="1"/>
</dbReference>
<dbReference type="SUPFAM" id="SSF49785">
    <property type="entry name" value="Galactose-binding domain-like"/>
    <property type="match status" value="1"/>
</dbReference>
<evidence type="ECO:0000256" key="15">
    <source>
        <dbReference type="ARBA" id="ARBA00023228"/>
    </source>
</evidence>
<comment type="subunit">
    <text evidence="7">Homodimer.</text>
</comment>
<keyword evidence="12" id="KW-0378">Hydrolase</keyword>
<evidence type="ECO:0000256" key="2">
    <source>
        <dbReference type="ARBA" id="ARBA00003150"/>
    </source>
</evidence>
<evidence type="ECO:0000256" key="1">
    <source>
        <dbReference type="ARBA" id="ARBA00000829"/>
    </source>
</evidence>
<evidence type="ECO:0000256" key="11">
    <source>
        <dbReference type="ARBA" id="ARBA00022729"/>
    </source>
</evidence>
<dbReference type="PANTHER" id="PTHR43730:SF1">
    <property type="entry name" value="BETA-MANNOSIDASE"/>
    <property type="match status" value="1"/>
</dbReference>
<dbReference type="EMBL" id="AKJY01000092">
    <property type="protein sequence ID" value="EJL68495.1"/>
    <property type="molecule type" value="Genomic_DNA"/>
</dbReference>
<dbReference type="Proteomes" id="UP000007509">
    <property type="component" value="Unassembled WGS sequence"/>
</dbReference>
<evidence type="ECO:0000256" key="3">
    <source>
        <dbReference type="ARBA" id="ARBA00004371"/>
    </source>
</evidence>
<dbReference type="FunFam" id="2.60.120.260:FF:000060">
    <property type="entry name" value="Probable beta-mannosidase"/>
    <property type="match status" value="1"/>
</dbReference>
<sequence length="828" mass="96512">MNKSIFLAFLFIQNILFAQSSERSLSAEKWQFKNSEEKNWLPAKIPGTVHSDLISNKIIPDPFKDENEKKVQWIENEDWDYQTVFKVSAKEWENQNIDLVFNGLDTFSEIYLNGKLLQKTDNMFRTWNIPVKQYLKSGENILQVKFRSAVNTGKELAKKVSFTVPESPRSFVRKAQYHFGWDWGPRLVTAGIWKDVQLNFWNNARIENIKVEQKSLTKQKAGLNIQTEIIAEKEGKYVFSINGKPNNIQLKRGKNNIQLPFVIENPKLWQPNGWGEPNMYDLKISLQENSKILSDKALRIGLRTIELVQEKDLKGKSFYFKINGNPLYIKGTNWIPADSFSPGIAKEKYQKLIKDSKEAHMNMIRVWGGGIYEADEFYKACDENGILVWQDFMFAGSFYPSDNEFLDNVKEEVKDQVNRLQNHPSIALWCGNNEVDEAIVNWGYQKQFKYSKEDSLQVWEDYKKVFHELIPNTLNENVTADKNIYWPSSPSIGWGHKESLTEGDSHYWGVWWGEQPFEIYNEKVARFMSEYGFQGMPTLETTKSMFSGKPDLNLQNPTIKAHEKHARGWQIIDEYMKRDYKIPTDFVKYNYLSQLLQARGMKIAIEAHRRAKPYNMGTLYWQLNDCWPVVSWSSIDYLGNWKALHYQIKRSFESQVVLTEEKEGILNFYAINDDLKKFRDVHVDIQVTKFNGEIADEISTVPDGKILEGIIRFDPVETENLIPDLSKNEVFLKLSLKDETGKIITQNNYFFSKPKDLKLIKPNLQIRKISPTEIEVSTDVLAKDVYLIGDTHFSDNFFDLLPKASRKIRLSKPLEKVEVLSLWDTMQE</sequence>
<dbReference type="GO" id="GO:0005576">
    <property type="term" value="C:extracellular region"/>
    <property type="evidence" value="ECO:0007669"/>
    <property type="project" value="UniProtKB-SubCell"/>
</dbReference>
<dbReference type="OrthoDB" id="9801077at2"/>
<keyword evidence="16" id="KW-0326">Glycosidase</keyword>
<dbReference type="InterPro" id="IPR008979">
    <property type="entry name" value="Galactose-bd-like_sf"/>
</dbReference>
<name>J2JKS8_9FLAO</name>
<dbReference type="Pfam" id="PF17786">
    <property type="entry name" value="Mannosidase_ig"/>
    <property type="match status" value="1"/>
</dbReference>
<evidence type="ECO:0000256" key="16">
    <source>
        <dbReference type="ARBA" id="ARBA00023295"/>
    </source>
</evidence>
<comment type="subcellular location">
    <subcellularLocation>
        <location evidence="3">Lysosome</location>
    </subcellularLocation>
    <subcellularLocation>
        <location evidence="4">Secreted</location>
    </subcellularLocation>
</comment>
<evidence type="ECO:0000313" key="27">
    <source>
        <dbReference type="Proteomes" id="UP000007509"/>
    </source>
</evidence>
<dbReference type="GO" id="GO:0006516">
    <property type="term" value="P:glycoprotein catabolic process"/>
    <property type="evidence" value="ECO:0007669"/>
    <property type="project" value="TreeGrafter"/>
</dbReference>
<feature type="domain" description="Beta-mannosidase-like galactose-binding" evidence="25">
    <location>
        <begin position="30"/>
        <end position="194"/>
    </location>
</feature>
<proteinExistence type="inferred from homology"/>
<evidence type="ECO:0000256" key="13">
    <source>
        <dbReference type="ARBA" id="ARBA00023157"/>
    </source>
</evidence>
<accession>J2JKS8</accession>
<dbReference type="SUPFAM" id="SSF51445">
    <property type="entry name" value="(Trans)glycosidases"/>
    <property type="match status" value="1"/>
</dbReference>
<comment type="function">
    <text evidence="2">Exoglycosidase that cleaves the single beta-linked mannose residue from the non-reducing end of all N-linked glycoprotein oligosaccharides.</text>
</comment>
<dbReference type="AlphaFoldDB" id="J2JKS8"/>
<comment type="catalytic activity">
    <reaction evidence="1">
        <text>Hydrolysis of terminal, non-reducing beta-D-mannose residues in beta-D-mannosides.</text>
        <dbReference type="EC" id="3.2.1.25"/>
    </reaction>
</comment>
<keyword evidence="27" id="KW-1185">Reference proteome</keyword>
<dbReference type="InterPro" id="IPR050887">
    <property type="entry name" value="Beta-mannosidase_GH2"/>
</dbReference>
<organism evidence="26 27">
    <name type="scientific">Chryseobacterium populi</name>
    <dbReference type="NCBI Taxonomy" id="1144316"/>
    <lineage>
        <taxon>Bacteria</taxon>
        <taxon>Pseudomonadati</taxon>
        <taxon>Bacteroidota</taxon>
        <taxon>Flavobacteriia</taxon>
        <taxon>Flavobacteriales</taxon>
        <taxon>Weeksellaceae</taxon>
        <taxon>Chryseobacterium group</taxon>
        <taxon>Chryseobacterium</taxon>
    </lineage>
</organism>
<dbReference type="Pfam" id="PF22666">
    <property type="entry name" value="Glyco_hydro_2_N2"/>
    <property type="match status" value="1"/>
</dbReference>
<dbReference type="GO" id="GO:0005764">
    <property type="term" value="C:lysosome"/>
    <property type="evidence" value="ECO:0007669"/>
    <property type="project" value="UniProtKB-SubCell"/>
</dbReference>
<dbReference type="EC" id="3.2.1.25" evidence="8"/>
<dbReference type="InterPro" id="IPR017853">
    <property type="entry name" value="GH"/>
</dbReference>
<dbReference type="FunFam" id="3.20.20.80:FF:000050">
    <property type="entry name" value="Beta-mannosidase B"/>
    <property type="match status" value="1"/>
</dbReference>
<dbReference type="SUPFAM" id="SSF49303">
    <property type="entry name" value="beta-Galactosidase/glucuronidase domain"/>
    <property type="match status" value="3"/>
</dbReference>
<dbReference type="InterPro" id="IPR054593">
    <property type="entry name" value="Beta-mannosidase-like_N2"/>
</dbReference>
<dbReference type="Pfam" id="PF02836">
    <property type="entry name" value="Glyco_hydro_2_C"/>
    <property type="match status" value="1"/>
</dbReference>